<dbReference type="RefSeq" id="WP_090718299.1">
    <property type="nucleotide sequence ID" value="NZ_CBCSKY010000043.1"/>
</dbReference>
<evidence type="ECO:0000256" key="1">
    <source>
        <dbReference type="SAM" id="Phobius"/>
    </source>
</evidence>
<dbReference type="InterPro" id="IPR043128">
    <property type="entry name" value="Rev_trsase/Diguanyl_cyclase"/>
</dbReference>
<feature type="transmembrane region" description="Helical" evidence="1">
    <location>
        <begin position="192"/>
        <end position="212"/>
    </location>
</feature>
<feature type="transmembrane region" description="Helical" evidence="1">
    <location>
        <begin position="12"/>
        <end position="30"/>
    </location>
</feature>
<dbReference type="NCBIfam" id="TIGR00254">
    <property type="entry name" value="GGDEF"/>
    <property type="match status" value="1"/>
</dbReference>
<keyword evidence="1" id="KW-0472">Membrane</keyword>
<dbReference type="PANTHER" id="PTHR45138">
    <property type="entry name" value="REGULATORY COMPONENTS OF SENSORY TRANSDUCTION SYSTEM"/>
    <property type="match status" value="1"/>
</dbReference>
<evidence type="ECO:0000313" key="4">
    <source>
        <dbReference type="Proteomes" id="UP000199050"/>
    </source>
</evidence>
<keyword evidence="4" id="KW-1185">Reference proteome</keyword>
<dbReference type="STRING" id="1174501.SAMN05216192_14129"/>
<dbReference type="SMART" id="SM00267">
    <property type="entry name" value="GGDEF"/>
    <property type="match status" value="1"/>
</dbReference>
<dbReference type="OrthoDB" id="9759607at2"/>
<dbReference type="InterPro" id="IPR000160">
    <property type="entry name" value="GGDEF_dom"/>
</dbReference>
<organism evidence="3 4">
    <name type="scientific">Paenibacillus typhae</name>
    <dbReference type="NCBI Taxonomy" id="1174501"/>
    <lineage>
        <taxon>Bacteria</taxon>
        <taxon>Bacillati</taxon>
        <taxon>Bacillota</taxon>
        <taxon>Bacilli</taxon>
        <taxon>Bacillales</taxon>
        <taxon>Paenibacillaceae</taxon>
        <taxon>Paenibacillus</taxon>
    </lineage>
</organism>
<evidence type="ECO:0000259" key="2">
    <source>
        <dbReference type="PROSITE" id="PS50887"/>
    </source>
</evidence>
<gene>
    <name evidence="3" type="ORF">SAMN05216192_14129</name>
</gene>
<dbReference type="PROSITE" id="PS50887">
    <property type="entry name" value="GGDEF"/>
    <property type="match status" value="1"/>
</dbReference>
<dbReference type="GO" id="GO:0052621">
    <property type="term" value="F:diguanylate cyclase activity"/>
    <property type="evidence" value="ECO:0007669"/>
    <property type="project" value="TreeGrafter"/>
</dbReference>
<protein>
    <submittedName>
        <fullName evidence="3">Diguanylate cyclase</fullName>
    </submittedName>
</protein>
<feature type="transmembrane region" description="Helical" evidence="1">
    <location>
        <begin position="157"/>
        <end position="177"/>
    </location>
</feature>
<dbReference type="InterPro" id="IPR050469">
    <property type="entry name" value="Diguanylate_Cyclase"/>
</dbReference>
<accession>A0A1G9BQZ1</accession>
<sequence length="387" mass="43071">MEFQLDIRTLVYLFIFGNLFTGLLITFYRLHSPKDTASALFIGGKWVQVLFWSSILLWDYLPHKLMIPLSNVLILIGGILEITALMMMMDIFGRTARLYYALLTALSVTSFCVIALFFNQANLRVASASLSVLLYVLYPAGRLSAGKETPPLHRMTGLVFYGMAFAMLARFIAALFIDPEMGALSANMAQYLYYVGMFFMLVSGTAAFILLSNGHSYERLKRIATYDSLTGILSRRAFLLEAELKLALAVKKGRPYSLLLLDLDHFKRINDTYGHDKGDGVLQEFALTVQNNLGNGALFGRIGGEEFAAVLYGLGEAESSCKTEQLRMAVAETSRITGTIGYTVSIGVMTVIPRPHTSVNMLFKLCDRALYQAKQGGRNRVVRYSSH</sequence>
<dbReference type="SUPFAM" id="SSF55073">
    <property type="entry name" value="Nucleotide cyclase"/>
    <property type="match status" value="1"/>
</dbReference>
<proteinExistence type="predicted"/>
<dbReference type="CDD" id="cd01949">
    <property type="entry name" value="GGDEF"/>
    <property type="match status" value="1"/>
</dbReference>
<reference evidence="4" key="1">
    <citation type="submission" date="2016-10" db="EMBL/GenBank/DDBJ databases">
        <authorList>
            <person name="Varghese N."/>
            <person name="Submissions S."/>
        </authorList>
    </citation>
    <scope>NUCLEOTIDE SEQUENCE [LARGE SCALE GENOMIC DNA]</scope>
    <source>
        <strain evidence="4">CGMCC 1.11012</strain>
    </source>
</reference>
<dbReference type="AlphaFoldDB" id="A0A1G9BQZ1"/>
<keyword evidence="1" id="KW-1133">Transmembrane helix</keyword>
<name>A0A1G9BQZ1_9BACL</name>
<feature type="domain" description="GGDEF" evidence="2">
    <location>
        <begin position="254"/>
        <end position="386"/>
    </location>
</feature>
<feature type="transmembrane region" description="Helical" evidence="1">
    <location>
        <begin position="67"/>
        <end position="86"/>
    </location>
</feature>
<dbReference type="Proteomes" id="UP000199050">
    <property type="component" value="Unassembled WGS sequence"/>
</dbReference>
<dbReference type="Pfam" id="PF00990">
    <property type="entry name" value="GGDEF"/>
    <property type="match status" value="1"/>
</dbReference>
<evidence type="ECO:0000313" key="3">
    <source>
        <dbReference type="EMBL" id="SDK41857.1"/>
    </source>
</evidence>
<dbReference type="FunFam" id="3.30.70.270:FF:000001">
    <property type="entry name" value="Diguanylate cyclase domain protein"/>
    <property type="match status" value="1"/>
</dbReference>
<dbReference type="PANTHER" id="PTHR45138:SF9">
    <property type="entry name" value="DIGUANYLATE CYCLASE DGCM-RELATED"/>
    <property type="match status" value="1"/>
</dbReference>
<dbReference type="Gene3D" id="3.30.70.270">
    <property type="match status" value="1"/>
</dbReference>
<keyword evidence="1" id="KW-0812">Transmembrane</keyword>
<feature type="transmembrane region" description="Helical" evidence="1">
    <location>
        <begin position="125"/>
        <end position="145"/>
    </location>
</feature>
<feature type="transmembrane region" description="Helical" evidence="1">
    <location>
        <begin position="98"/>
        <end position="119"/>
    </location>
</feature>
<dbReference type="InterPro" id="IPR029787">
    <property type="entry name" value="Nucleotide_cyclase"/>
</dbReference>
<dbReference type="EMBL" id="FNDX01000041">
    <property type="protein sequence ID" value="SDK41857.1"/>
    <property type="molecule type" value="Genomic_DNA"/>
</dbReference>
<feature type="transmembrane region" description="Helical" evidence="1">
    <location>
        <begin position="37"/>
        <end position="61"/>
    </location>
</feature>